<keyword evidence="1" id="KW-0732">Signal</keyword>
<accession>A0ABU8LIZ2</accession>
<feature type="signal peptide" evidence="1">
    <location>
        <begin position="1"/>
        <end position="30"/>
    </location>
</feature>
<dbReference type="Gene3D" id="3.40.50.12170">
    <property type="entry name" value="Uncharacterised protein PF07075, DUF1343"/>
    <property type="match status" value="1"/>
</dbReference>
<dbReference type="InterPro" id="IPR008302">
    <property type="entry name" value="NamZ"/>
</dbReference>
<dbReference type="Proteomes" id="UP001366085">
    <property type="component" value="Unassembled WGS sequence"/>
</dbReference>
<dbReference type="Pfam" id="PF07075">
    <property type="entry name" value="NamZ_N"/>
    <property type="match status" value="1"/>
</dbReference>
<dbReference type="PROSITE" id="PS51318">
    <property type="entry name" value="TAT"/>
    <property type="match status" value="1"/>
</dbReference>
<evidence type="ECO:0000313" key="4">
    <source>
        <dbReference type="EMBL" id="MEJ1091284.1"/>
    </source>
</evidence>
<feature type="domain" description="Peptidoglycan beta-N-acetylmuramidase NamZ C-terminal" evidence="3">
    <location>
        <begin position="278"/>
        <end position="429"/>
    </location>
</feature>
<evidence type="ECO:0000259" key="3">
    <source>
        <dbReference type="Pfam" id="PF20732"/>
    </source>
</evidence>
<evidence type="ECO:0000259" key="2">
    <source>
        <dbReference type="Pfam" id="PF07075"/>
    </source>
</evidence>
<sequence length="434" mass="46553">MTLSRRNVFQAAGVAAATAAGLAAATPAMAAHGSVLPSTPGGRRIRTGADVAAAGKWRVFSGRKVGIITNPTGVLEDFTSIVDAMVAADVDVRAVFGPEHGFRGTAQAGEAEDTFTDPRTGVTVYDAYGATVAKLTGFYAESGVDTVVFDIRDVGVRFYTYIWTMWTAMQAAAQAGDLRFVVLDRPNPLGGRARGPVLQPGFTSGVGLLEIAQQHGMTVGELALFFNATFMERAGQQRLSDLHVVKAEGWSREMVGPQQADRWIPPSPNMPTPQTATLYPGTGMVEATDWSEGRGTTRPFELVGAPYMDHRLAAALNAKGLPGVEFREAYFTPTFSKNAGTVCAGVQIHILDAEKVDALQVGTHLLVEARRIYPEFAWRGDGGRWIGLLTGSGRFQEQLEAGASAEDIIAAWQPELKKFVSDTRPYLLYGGPRR</sequence>
<evidence type="ECO:0000313" key="5">
    <source>
        <dbReference type="Proteomes" id="UP001366085"/>
    </source>
</evidence>
<reference evidence="4 5" key="1">
    <citation type="submission" date="2024-02" db="EMBL/GenBank/DDBJ databases">
        <authorList>
            <person name="Saticioglu I.B."/>
        </authorList>
    </citation>
    <scope>NUCLEOTIDE SEQUENCE [LARGE SCALE GENOMIC DNA]</scope>
    <source>
        <strain evidence="4 5">Mu-43</strain>
    </source>
</reference>
<dbReference type="PIRSF" id="PIRSF016719">
    <property type="entry name" value="UCP016719"/>
    <property type="match status" value="1"/>
</dbReference>
<dbReference type="InterPro" id="IPR048503">
    <property type="entry name" value="NamZ_C"/>
</dbReference>
<dbReference type="InterPro" id="IPR048502">
    <property type="entry name" value="NamZ_N"/>
</dbReference>
<comment type="caution">
    <text evidence="4">The sequence shown here is derived from an EMBL/GenBank/DDBJ whole genome shotgun (WGS) entry which is preliminary data.</text>
</comment>
<name>A0ABU8LIZ2_9MICO</name>
<evidence type="ECO:0000256" key="1">
    <source>
        <dbReference type="SAM" id="SignalP"/>
    </source>
</evidence>
<protein>
    <submittedName>
        <fullName evidence="4">DUF1343 domain-containing protein</fullName>
    </submittedName>
</protein>
<dbReference type="RefSeq" id="WP_337318650.1">
    <property type="nucleotide sequence ID" value="NZ_JBBDGN010000004.1"/>
</dbReference>
<feature type="domain" description="Peptidoglycan beta-N-acetylmuramidase NamZ N-terminal" evidence="2">
    <location>
        <begin position="65"/>
        <end position="273"/>
    </location>
</feature>
<dbReference type="PANTHER" id="PTHR42915">
    <property type="entry name" value="HYPOTHETICAL 460 KDA PROTEIN IN FEUA-SIGW INTERGENIC REGION [PRECURSOR]"/>
    <property type="match status" value="1"/>
</dbReference>
<feature type="chain" id="PRO_5047063588" evidence="1">
    <location>
        <begin position="31"/>
        <end position="434"/>
    </location>
</feature>
<dbReference type="EMBL" id="JBBDGN010000004">
    <property type="protein sequence ID" value="MEJ1091284.1"/>
    <property type="molecule type" value="Genomic_DNA"/>
</dbReference>
<dbReference type="InterPro" id="IPR006311">
    <property type="entry name" value="TAT_signal"/>
</dbReference>
<gene>
    <name evidence="4" type="ORF">WDU93_06205</name>
</gene>
<dbReference type="Gene3D" id="3.90.1150.140">
    <property type="match status" value="1"/>
</dbReference>
<dbReference type="Pfam" id="PF20732">
    <property type="entry name" value="NamZ_C"/>
    <property type="match status" value="1"/>
</dbReference>
<keyword evidence="5" id="KW-1185">Reference proteome</keyword>
<proteinExistence type="predicted"/>
<organism evidence="4 5">
    <name type="scientific">Microbacterium istanbulense</name>
    <dbReference type="NCBI Taxonomy" id="3122049"/>
    <lineage>
        <taxon>Bacteria</taxon>
        <taxon>Bacillati</taxon>
        <taxon>Actinomycetota</taxon>
        <taxon>Actinomycetes</taxon>
        <taxon>Micrococcales</taxon>
        <taxon>Microbacteriaceae</taxon>
        <taxon>Microbacterium</taxon>
    </lineage>
</organism>
<dbReference type="PANTHER" id="PTHR42915:SF1">
    <property type="entry name" value="PEPTIDOGLYCAN BETA-N-ACETYLMURAMIDASE NAMZ"/>
    <property type="match status" value="1"/>
</dbReference>